<dbReference type="GO" id="GO:0004650">
    <property type="term" value="F:polygalacturonase activity"/>
    <property type="evidence" value="ECO:0007669"/>
    <property type="project" value="InterPro"/>
</dbReference>
<dbReference type="SUPFAM" id="SSF51126">
    <property type="entry name" value="Pectin lyase-like"/>
    <property type="match status" value="1"/>
</dbReference>
<dbReference type="InterPro" id="IPR012334">
    <property type="entry name" value="Pectin_lyas_fold"/>
</dbReference>
<evidence type="ECO:0000256" key="8">
    <source>
        <dbReference type="ARBA" id="ARBA00037278"/>
    </source>
</evidence>
<evidence type="ECO:0000256" key="7">
    <source>
        <dbReference type="ARBA" id="ARBA00023326"/>
    </source>
</evidence>
<sequence>MVKNLGKAQHRVFIDQTEKKVNCCRVSAYPFNIWWQGRQRPLEQSEEASFLSFEFQKPVQVCVIAERPFHTAAVRPLSAGIAAEIKGNEICFSIDKPGQYVVETDDDHHALHLFADAARDYADMGEPNIVFGPGKHRAEKIVLKDGDRVYIDKDAVVYGSFYGKNVKNVRIFGGGIVDGGWETRRSMHCYEDYTNGCIKFYESSDIQIEGIVLRDSAIWVLNLFDCEDVSVNNVKIVGHYKYNTDGIDIVNSRRVRITNSFIRAFDDAITLKGIVQYCDKSVEDILVENCVLWCGWGRTLELGLETVAPAFRRLTFRNCDLIHNSAVALDIQTGDYAVISDVLFEDIRVEYQPYTLPEIIQSTPDKEYDGYGKTHVPLLFSVENPYYLINDDDYREYDRQLEEVRKGKVGGLKNCRLVRVSAVGESGEQTPAVRVELNAPFDCERIDISDLVIFGKHIHSLNDCLAEGNGKDKLCFR</sequence>
<evidence type="ECO:0000256" key="9">
    <source>
        <dbReference type="RuleBase" id="RU361169"/>
    </source>
</evidence>
<reference evidence="10" key="2">
    <citation type="submission" date="2021-04" db="EMBL/GenBank/DDBJ databases">
        <authorList>
            <person name="Gilroy R."/>
        </authorList>
    </citation>
    <scope>NUCLEOTIDE SEQUENCE</scope>
    <source>
        <strain evidence="10">1345</strain>
    </source>
</reference>
<name>A0A9D1ZXE0_9FIRM</name>
<evidence type="ECO:0000313" key="10">
    <source>
        <dbReference type="EMBL" id="HIY97504.1"/>
    </source>
</evidence>
<evidence type="ECO:0000313" key="11">
    <source>
        <dbReference type="Proteomes" id="UP000886750"/>
    </source>
</evidence>
<dbReference type="Pfam" id="PF00295">
    <property type="entry name" value="Glyco_hydro_28"/>
    <property type="match status" value="1"/>
</dbReference>
<evidence type="ECO:0000256" key="6">
    <source>
        <dbReference type="ARBA" id="ARBA00023295"/>
    </source>
</evidence>
<keyword evidence="3 9" id="KW-0378">Hydrolase</keyword>
<dbReference type="InterPro" id="IPR000743">
    <property type="entry name" value="Glyco_hydro_28"/>
</dbReference>
<keyword evidence="7" id="KW-0624">Polysaccharide degradation</keyword>
<gene>
    <name evidence="10" type="ORF">H9729_07430</name>
</gene>
<organism evidence="10 11">
    <name type="scientific">Candidatus Borkfalkia excrementigallinarum</name>
    <dbReference type="NCBI Taxonomy" id="2838506"/>
    <lineage>
        <taxon>Bacteria</taxon>
        <taxon>Bacillati</taxon>
        <taxon>Bacillota</taxon>
        <taxon>Clostridia</taxon>
        <taxon>Christensenellales</taxon>
        <taxon>Christensenellaceae</taxon>
        <taxon>Candidatus Borkfalkia</taxon>
    </lineage>
</organism>
<accession>A0A9D1ZXE0</accession>
<dbReference type="InterPro" id="IPR011050">
    <property type="entry name" value="Pectin_lyase_fold/virulence"/>
</dbReference>
<evidence type="ECO:0000256" key="2">
    <source>
        <dbReference type="ARBA" id="ARBA00022737"/>
    </source>
</evidence>
<keyword evidence="6 9" id="KW-0326">Glycosidase</keyword>
<protein>
    <recommendedName>
        <fullName evidence="12">Right-handed parallel beta-helix repeat-containing protein</fullName>
    </recommendedName>
</protein>
<proteinExistence type="inferred from homology"/>
<dbReference type="PANTHER" id="PTHR31736">
    <property type="match status" value="1"/>
</dbReference>
<evidence type="ECO:0008006" key="12">
    <source>
        <dbReference type="Google" id="ProtNLM"/>
    </source>
</evidence>
<keyword evidence="4" id="KW-0325">Glycoprotein</keyword>
<reference evidence="10" key="1">
    <citation type="journal article" date="2021" name="PeerJ">
        <title>Extensive microbial diversity within the chicken gut microbiome revealed by metagenomics and culture.</title>
        <authorList>
            <person name="Gilroy R."/>
            <person name="Ravi A."/>
            <person name="Getino M."/>
            <person name="Pursley I."/>
            <person name="Horton D.L."/>
            <person name="Alikhan N.F."/>
            <person name="Baker D."/>
            <person name="Gharbi K."/>
            <person name="Hall N."/>
            <person name="Watson M."/>
            <person name="Adriaenssens E.M."/>
            <person name="Foster-Nyarko E."/>
            <person name="Jarju S."/>
            <person name="Secka A."/>
            <person name="Antonio M."/>
            <person name="Oren A."/>
            <person name="Chaudhuri R.R."/>
            <person name="La Ragione R."/>
            <person name="Hildebrand F."/>
            <person name="Pallen M.J."/>
        </authorList>
    </citation>
    <scope>NUCLEOTIDE SEQUENCE</scope>
    <source>
        <strain evidence="10">1345</strain>
    </source>
</reference>
<dbReference type="GO" id="GO:0000272">
    <property type="term" value="P:polysaccharide catabolic process"/>
    <property type="evidence" value="ECO:0007669"/>
    <property type="project" value="UniProtKB-KW"/>
</dbReference>
<evidence type="ECO:0000256" key="1">
    <source>
        <dbReference type="ARBA" id="ARBA00008834"/>
    </source>
</evidence>
<evidence type="ECO:0000256" key="4">
    <source>
        <dbReference type="ARBA" id="ARBA00023180"/>
    </source>
</evidence>
<dbReference type="EMBL" id="DXCQ01000067">
    <property type="protein sequence ID" value="HIY97504.1"/>
    <property type="molecule type" value="Genomic_DNA"/>
</dbReference>
<dbReference type="PANTHER" id="PTHR31736:SF9">
    <property type="entry name" value="ENDO-XYLOGALACTURONAN HYDROLASE A-RELATED"/>
    <property type="match status" value="1"/>
</dbReference>
<dbReference type="AlphaFoldDB" id="A0A9D1ZXE0"/>
<dbReference type="Proteomes" id="UP000886750">
    <property type="component" value="Unassembled WGS sequence"/>
</dbReference>
<keyword evidence="5" id="KW-0119">Carbohydrate metabolism</keyword>
<evidence type="ECO:0000256" key="5">
    <source>
        <dbReference type="ARBA" id="ARBA00023277"/>
    </source>
</evidence>
<comment type="function">
    <text evidence="8">Pectinolytic enzyme involved in the degradation of xylogalacturonan (xga), a galacturonan backbone heavily substituted with xylose, and which is one important component of the hairy regions of pectin. Activity requires a galacturonic acid backbone substituted with xylose.</text>
</comment>
<dbReference type="Gene3D" id="2.160.20.10">
    <property type="entry name" value="Single-stranded right-handed beta-helix, Pectin lyase-like"/>
    <property type="match status" value="1"/>
</dbReference>
<comment type="similarity">
    <text evidence="1 9">Belongs to the glycosyl hydrolase 28 family.</text>
</comment>
<keyword evidence="2" id="KW-0677">Repeat</keyword>
<comment type="caution">
    <text evidence="10">The sequence shown here is derived from an EMBL/GenBank/DDBJ whole genome shotgun (WGS) entry which is preliminary data.</text>
</comment>
<evidence type="ECO:0000256" key="3">
    <source>
        <dbReference type="ARBA" id="ARBA00022801"/>
    </source>
</evidence>